<dbReference type="Gene3D" id="3.30.2310.20">
    <property type="entry name" value="RelE-like"/>
    <property type="match status" value="1"/>
</dbReference>
<keyword evidence="5" id="KW-0378">Hydrolase</keyword>
<dbReference type="AlphaFoldDB" id="A0A6I4YH02"/>
<dbReference type="InterPro" id="IPR009614">
    <property type="entry name" value="YoeB_toxin"/>
</dbReference>
<keyword evidence="8" id="KW-1185">Reference proteome</keyword>
<name>A0A6I4YH02_9DEIO</name>
<accession>A0A6I4YH02</accession>
<dbReference type="InterPro" id="IPR035093">
    <property type="entry name" value="RelE/ParE_toxin_dom_sf"/>
</dbReference>
<dbReference type="PANTHER" id="PTHR38039:SF1">
    <property type="entry name" value="TOXIN YOEB"/>
    <property type="match status" value="1"/>
</dbReference>
<dbReference type="Pfam" id="PF06769">
    <property type="entry name" value="YoeB_toxin"/>
    <property type="match status" value="1"/>
</dbReference>
<keyword evidence="3" id="KW-0540">Nuclease</keyword>
<gene>
    <name evidence="7" type="ORF">GLX28_14330</name>
</gene>
<dbReference type="GO" id="GO:0006401">
    <property type="term" value="P:RNA catabolic process"/>
    <property type="evidence" value="ECO:0007669"/>
    <property type="project" value="InterPro"/>
</dbReference>
<comment type="similarity">
    <text evidence="1">Belongs to the YoeB family.</text>
</comment>
<evidence type="ECO:0000256" key="5">
    <source>
        <dbReference type="ARBA" id="ARBA00022801"/>
    </source>
</evidence>
<dbReference type="PANTHER" id="PTHR38039">
    <property type="entry name" value="TOXIN YOEB"/>
    <property type="match status" value="1"/>
</dbReference>
<evidence type="ECO:0000256" key="2">
    <source>
        <dbReference type="ARBA" id="ARBA00022649"/>
    </source>
</evidence>
<sequence>MNLSFTPNGWDDYLWVQANEPRLLKKLHRLLNECTRTPFEGSGKPEPLRHELAGFWSRRLTDEHRLVYAVDDDAITVIACRSHYE</sequence>
<organism evidence="7 8">
    <name type="scientific">Deinococcus xianganensis</name>
    <dbReference type="NCBI Taxonomy" id="1507289"/>
    <lineage>
        <taxon>Bacteria</taxon>
        <taxon>Thermotogati</taxon>
        <taxon>Deinococcota</taxon>
        <taxon>Deinococci</taxon>
        <taxon>Deinococcales</taxon>
        <taxon>Deinococcaceae</taxon>
        <taxon>Deinococcus</taxon>
    </lineage>
</organism>
<protein>
    <recommendedName>
        <fullName evidence="6">Putative mRNA interferase YoeB</fullName>
    </recommendedName>
</protein>
<dbReference type="NCBIfam" id="TIGR02116">
    <property type="entry name" value="toxin_Txe_YoeB"/>
    <property type="match status" value="1"/>
</dbReference>
<proteinExistence type="inferred from homology"/>
<dbReference type="SUPFAM" id="SSF143011">
    <property type="entry name" value="RelE-like"/>
    <property type="match status" value="1"/>
</dbReference>
<comment type="caution">
    <text evidence="7">The sequence shown here is derived from an EMBL/GenBank/DDBJ whole genome shotgun (WGS) entry which is preliminary data.</text>
</comment>
<evidence type="ECO:0000256" key="6">
    <source>
        <dbReference type="ARBA" id="ARBA00030388"/>
    </source>
</evidence>
<dbReference type="GO" id="GO:0004519">
    <property type="term" value="F:endonuclease activity"/>
    <property type="evidence" value="ECO:0007669"/>
    <property type="project" value="UniProtKB-KW"/>
</dbReference>
<evidence type="ECO:0000256" key="1">
    <source>
        <dbReference type="ARBA" id="ARBA00008172"/>
    </source>
</evidence>
<evidence type="ECO:0000256" key="3">
    <source>
        <dbReference type="ARBA" id="ARBA00022722"/>
    </source>
</evidence>
<evidence type="ECO:0000313" key="8">
    <source>
        <dbReference type="Proteomes" id="UP000430519"/>
    </source>
</evidence>
<reference evidence="7 8" key="1">
    <citation type="submission" date="2019-11" db="EMBL/GenBank/DDBJ databases">
        <title>Genome sequence of Deinococcus xianganensis Y35, AI-2 producing algicidal bacterium, isolated from lake water.</title>
        <authorList>
            <person name="Li Y."/>
        </authorList>
    </citation>
    <scope>NUCLEOTIDE SEQUENCE [LARGE SCALE GENOMIC DNA]</scope>
    <source>
        <strain evidence="7 8">Y35</strain>
    </source>
</reference>
<dbReference type="RefSeq" id="WP_160980614.1">
    <property type="nucleotide sequence ID" value="NZ_WVHK01000059.1"/>
</dbReference>
<keyword evidence="2" id="KW-1277">Toxin-antitoxin system</keyword>
<dbReference type="GO" id="GO:0098795">
    <property type="term" value="P:global gene silencing by mRNA cleavage"/>
    <property type="evidence" value="ECO:0007669"/>
    <property type="project" value="TreeGrafter"/>
</dbReference>
<keyword evidence="4" id="KW-0255">Endonuclease</keyword>
<dbReference type="GO" id="GO:0016787">
    <property type="term" value="F:hydrolase activity"/>
    <property type="evidence" value="ECO:0007669"/>
    <property type="project" value="UniProtKB-KW"/>
</dbReference>
<evidence type="ECO:0000256" key="4">
    <source>
        <dbReference type="ARBA" id="ARBA00022759"/>
    </source>
</evidence>
<evidence type="ECO:0000313" key="7">
    <source>
        <dbReference type="EMBL" id="MXV20812.1"/>
    </source>
</evidence>
<dbReference type="EMBL" id="WVHK01000059">
    <property type="protein sequence ID" value="MXV20812.1"/>
    <property type="molecule type" value="Genomic_DNA"/>
</dbReference>
<dbReference type="Proteomes" id="UP000430519">
    <property type="component" value="Unassembled WGS sequence"/>
</dbReference>